<evidence type="ECO:0000313" key="2">
    <source>
        <dbReference type="WBParaSite" id="nRc.2.0.1.t23992-RA"/>
    </source>
</evidence>
<evidence type="ECO:0000313" key="1">
    <source>
        <dbReference type="Proteomes" id="UP000887565"/>
    </source>
</evidence>
<proteinExistence type="predicted"/>
<name>A0A915JCV2_ROMCU</name>
<sequence length="74" mass="8517">MDALSVETVTSKRNMLKIAENGTKPIRAYREGLASISRRFENQDFANQLHLASPTFDSMRSMLYRCSYIRQGDQ</sequence>
<keyword evidence="1" id="KW-1185">Reference proteome</keyword>
<reference evidence="2" key="1">
    <citation type="submission" date="2022-11" db="UniProtKB">
        <authorList>
            <consortium name="WormBaseParasite"/>
        </authorList>
    </citation>
    <scope>IDENTIFICATION</scope>
</reference>
<organism evidence="1 2">
    <name type="scientific">Romanomermis culicivorax</name>
    <name type="common">Nematode worm</name>
    <dbReference type="NCBI Taxonomy" id="13658"/>
    <lineage>
        <taxon>Eukaryota</taxon>
        <taxon>Metazoa</taxon>
        <taxon>Ecdysozoa</taxon>
        <taxon>Nematoda</taxon>
        <taxon>Enoplea</taxon>
        <taxon>Dorylaimia</taxon>
        <taxon>Mermithida</taxon>
        <taxon>Mermithoidea</taxon>
        <taxon>Mermithidae</taxon>
        <taxon>Romanomermis</taxon>
    </lineage>
</organism>
<dbReference type="WBParaSite" id="nRc.2.0.1.t23992-RA">
    <property type="protein sequence ID" value="nRc.2.0.1.t23992-RA"/>
    <property type="gene ID" value="nRc.2.0.1.g23992"/>
</dbReference>
<dbReference type="AlphaFoldDB" id="A0A915JCV2"/>
<protein>
    <submittedName>
        <fullName evidence="2">Uncharacterized protein</fullName>
    </submittedName>
</protein>
<accession>A0A915JCV2</accession>
<dbReference type="Proteomes" id="UP000887565">
    <property type="component" value="Unplaced"/>
</dbReference>